<protein>
    <submittedName>
        <fullName evidence="1">Uncharacterized protein</fullName>
    </submittedName>
</protein>
<dbReference type="AlphaFoldDB" id="A0A2G9Z078"/>
<reference evidence="1 2" key="1">
    <citation type="submission" date="2017-09" db="EMBL/GenBank/DDBJ databases">
        <title>Depth-based differentiation of microbial function through sediment-hosted aquifers and enrichment of novel symbionts in the deep terrestrial subsurface.</title>
        <authorList>
            <person name="Probst A.J."/>
            <person name="Ladd B."/>
            <person name="Jarett J.K."/>
            <person name="Geller-Mcgrath D.E."/>
            <person name="Sieber C.M."/>
            <person name="Emerson J.B."/>
            <person name="Anantharaman K."/>
            <person name="Thomas B.C."/>
            <person name="Malmstrom R."/>
            <person name="Stieglmeier M."/>
            <person name="Klingl A."/>
            <person name="Woyke T."/>
            <person name="Ryan C.M."/>
            <person name="Banfield J.F."/>
        </authorList>
    </citation>
    <scope>NUCLEOTIDE SEQUENCE [LARGE SCALE GENOMIC DNA]</scope>
    <source>
        <strain evidence="1">CG23_combo_of_CG06-09_8_20_14_all_36_12</strain>
    </source>
</reference>
<accession>A0A2G9Z078</accession>
<dbReference type="Proteomes" id="UP000228681">
    <property type="component" value="Unassembled WGS sequence"/>
</dbReference>
<sequence length="283" mass="32142">MNSPKNIKLGVKEKRVNLTPNSTNLILLTSQKGHEIGEQFTMNLLGIPQQAMDIPEEQKVKVFLTSIEIFKKLSKLANAVDKYAEEEAKMVNEFKEKLRKDGKRIAHHSDILEAAIEEVLSQAKSTLDVTVKIYDPLFGIKLHTYEKNGDKLIGALRSNTPAQDKDKVERIINVVELFKPYSESIIRLRTTTQHYKNIQMTPMVAEINEKGSIDILLPKTSQEQTAKEFAEIVYHNIFVFIRDLLIFTFASKFYGGIVPVVIEEKGDRIKKIGVTISEDALQK</sequence>
<proteinExistence type="predicted"/>
<evidence type="ECO:0000313" key="1">
    <source>
        <dbReference type="EMBL" id="PIP24894.1"/>
    </source>
</evidence>
<name>A0A2G9Z078_9BACT</name>
<organism evidence="1 2">
    <name type="scientific">Candidatus Nealsonbacteria bacterium CG23_combo_of_CG06-09_8_20_14_all_36_12</name>
    <dbReference type="NCBI Taxonomy" id="1974718"/>
    <lineage>
        <taxon>Bacteria</taxon>
        <taxon>Candidatus Nealsoniibacteriota</taxon>
    </lineage>
</organism>
<evidence type="ECO:0000313" key="2">
    <source>
        <dbReference type="Proteomes" id="UP000228681"/>
    </source>
</evidence>
<dbReference type="EMBL" id="PCRS01000029">
    <property type="protein sequence ID" value="PIP24894.1"/>
    <property type="molecule type" value="Genomic_DNA"/>
</dbReference>
<comment type="caution">
    <text evidence="1">The sequence shown here is derived from an EMBL/GenBank/DDBJ whole genome shotgun (WGS) entry which is preliminary data.</text>
</comment>
<gene>
    <name evidence="1" type="ORF">COX34_01720</name>
</gene>